<keyword evidence="4" id="KW-1185">Reference proteome</keyword>
<protein>
    <recommendedName>
        <fullName evidence="2">Antitoxin</fullName>
    </recommendedName>
</protein>
<dbReference type="NCBIfam" id="TIGR01552">
    <property type="entry name" value="phd_fam"/>
    <property type="match status" value="1"/>
</dbReference>
<dbReference type="KEGG" id="sarm:DVA86_34325"/>
<dbReference type="EMBL" id="CP031320">
    <property type="protein sequence ID" value="AXK36862.1"/>
    <property type="molecule type" value="Genomic_DNA"/>
</dbReference>
<evidence type="ECO:0000256" key="1">
    <source>
        <dbReference type="ARBA" id="ARBA00009981"/>
    </source>
</evidence>
<reference evidence="3 4" key="1">
    <citation type="submission" date="2018-07" db="EMBL/GenBank/DDBJ databases">
        <title>Draft genome of the type strain Streptomyces armeniacus ATCC 15676.</title>
        <authorList>
            <person name="Labana P."/>
            <person name="Gosse J.T."/>
            <person name="Boddy C.N."/>
        </authorList>
    </citation>
    <scope>NUCLEOTIDE SEQUENCE [LARGE SCALE GENOMIC DNA]</scope>
    <source>
        <strain evidence="3 4">ATCC 15676</strain>
    </source>
</reference>
<dbReference type="SUPFAM" id="SSF143120">
    <property type="entry name" value="YefM-like"/>
    <property type="match status" value="1"/>
</dbReference>
<comment type="similarity">
    <text evidence="1 2">Belongs to the phD/YefM antitoxin family.</text>
</comment>
<dbReference type="InterPro" id="IPR006442">
    <property type="entry name" value="Antitoxin_Phd/YefM"/>
</dbReference>
<dbReference type="Gene3D" id="3.40.1620.10">
    <property type="entry name" value="YefM-like domain"/>
    <property type="match status" value="1"/>
</dbReference>
<dbReference type="InterPro" id="IPR036165">
    <property type="entry name" value="YefM-like_sf"/>
</dbReference>
<evidence type="ECO:0000313" key="4">
    <source>
        <dbReference type="Proteomes" id="UP000254425"/>
    </source>
</evidence>
<dbReference type="InterPro" id="IPR051405">
    <property type="entry name" value="phD/YefM_antitoxin"/>
</dbReference>
<comment type="function">
    <text evidence="2">Antitoxin component of a type II toxin-antitoxin (TA) system.</text>
</comment>
<evidence type="ECO:0000256" key="2">
    <source>
        <dbReference type="RuleBase" id="RU362080"/>
    </source>
</evidence>
<sequence>MNEAMGLAQARANLGDLCRKVATSGERTVITDRGAPVAILISPQELADLEDDLAIARNRLNEAQGSPEPVVSHGELLAELAAM</sequence>
<dbReference type="RefSeq" id="WP_208884073.1">
    <property type="nucleotide sequence ID" value="NZ_CP031320.1"/>
</dbReference>
<evidence type="ECO:0000313" key="3">
    <source>
        <dbReference type="EMBL" id="AXK36862.1"/>
    </source>
</evidence>
<organism evidence="3 4">
    <name type="scientific">Streptomyces armeniacus</name>
    <dbReference type="NCBI Taxonomy" id="83291"/>
    <lineage>
        <taxon>Bacteria</taxon>
        <taxon>Bacillati</taxon>
        <taxon>Actinomycetota</taxon>
        <taxon>Actinomycetes</taxon>
        <taxon>Kitasatosporales</taxon>
        <taxon>Streptomycetaceae</taxon>
        <taxon>Streptomyces</taxon>
    </lineage>
</organism>
<dbReference type="PANTHER" id="PTHR33713">
    <property type="entry name" value="ANTITOXIN YAFN-RELATED"/>
    <property type="match status" value="1"/>
</dbReference>
<proteinExistence type="inferred from homology"/>
<gene>
    <name evidence="3" type="ORF">DVA86_34325</name>
</gene>
<dbReference type="PANTHER" id="PTHR33713:SF6">
    <property type="entry name" value="ANTITOXIN YEFM"/>
    <property type="match status" value="1"/>
</dbReference>
<dbReference type="Pfam" id="PF02604">
    <property type="entry name" value="PhdYeFM_antitox"/>
    <property type="match status" value="1"/>
</dbReference>
<dbReference type="Proteomes" id="UP000254425">
    <property type="component" value="Chromosome"/>
</dbReference>
<accession>A0A345XYZ6</accession>
<dbReference type="AlphaFoldDB" id="A0A345XYZ6"/>
<name>A0A345XYZ6_9ACTN</name>